<accession>A0ACC1DFG3</accession>
<keyword evidence="2" id="KW-1185">Reference proteome</keyword>
<reference evidence="1 2" key="1">
    <citation type="journal article" date="2021" name="Front. Genet.">
        <title>Chromosome-Level Genome Assembly Reveals Significant Gene Expansion in the Toll and IMD Signaling Pathways of Dendrolimus kikuchii.</title>
        <authorList>
            <person name="Zhou J."/>
            <person name="Wu P."/>
            <person name="Xiong Z."/>
            <person name="Liu N."/>
            <person name="Zhao N."/>
            <person name="Ji M."/>
            <person name="Qiu Y."/>
            <person name="Yang B."/>
        </authorList>
    </citation>
    <scope>NUCLEOTIDE SEQUENCE [LARGE SCALE GENOMIC DNA]</scope>
    <source>
        <strain evidence="1">Ann1</strain>
    </source>
</reference>
<sequence>MKIVIFNFFVLVYAFFLQCQDSLGASILENEDNDVTEIKIPQKIWKMALKPTPVLKSPVTIVVPINVPQDDDDQFEEDAEETVPENDVVEETPVNEEGAEEPSSPVEADPPVNSPGIPTLPQLPNLPDQQGPGNNDVTGQVTRFPCSCVSRQCGCCTGSVLERFRTKACGNVTFVPEEFVFDVKLSINNSTVVRQKVSASDPPPICFNPRRVPFVEVCMELSNIRMQNRNAFACMNINANIAGFQIFSNSFRCFSFGASGLQTGLKPRPVKSGPKPINLFGNNGGVAEGGFIENAAGAVFGVNGNNILGGVAEGVFGGGSNDAGPLDAIGDAVGDFLDGRKMD</sequence>
<gene>
    <name evidence="1" type="ORF">K1T71_002032</name>
</gene>
<dbReference type="EMBL" id="CM034389">
    <property type="protein sequence ID" value="KAJ0182663.1"/>
    <property type="molecule type" value="Genomic_DNA"/>
</dbReference>
<proteinExistence type="predicted"/>
<evidence type="ECO:0000313" key="1">
    <source>
        <dbReference type="EMBL" id="KAJ0182663.1"/>
    </source>
</evidence>
<protein>
    <submittedName>
        <fullName evidence="1">Uncharacterized protein</fullName>
    </submittedName>
</protein>
<organism evidence="1 2">
    <name type="scientific">Dendrolimus kikuchii</name>
    <dbReference type="NCBI Taxonomy" id="765133"/>
    <lineage>
        <taxon>Eukaryota</taxon>
        <taxon>Metazoa</taxon>
        <taxon>Ecdysozoa</taxon>
        <taxon>Arthropoda</taxon>
        <taxon>Hexapoda</taxon>
        <taxon>Insecta</taxon>
        <taxon>Pterygota</taxon>
        <taxon>Neoptera</taxon>
        <taxon>Endopterygota</taxon>
        <taxon>Lepidoptera</taxon>
        <taxon>Glossata</taxon>
        <taxon>Ditrysia</taxon>
        <taxon>Bombycoidea</taxon>
        <taxon>Lasiocampidae</taxon>
        <taxon>Dendrolimus</taxon>
    </lineage>
</organism>
<evidence type="ECO:0000313" key="2">
    <source>
        <dbReference type="Proteomes" id="UP000824533"/>
    </source>
</evidence>
<name>A0ACC1DFG3_9NEOP</name>
<comment type="caution">
    <text evidence="1">The sequence shown here is derived from an EMBL/GenBank/DDBJ whole genome shotgun (WGS) entry which is preliminary data.</text>
</comment>
<dbReference type="Proteomes" id="UP000824533">
    <property type="component" value="Linkage Group LG03"/>
</dbReference>